<dbReference type="EMBL" id="CAKAEH010000467">
    <property type="protein sequence ID" value="CAG9531116.1"/>
    <property type="molecule type" value="Genomic_DNA"/>
</dbReference>
<evidence type="ECO:0000313" key="2">
    <source>
        <dbReference type="Proteomes" id="UP000746747"/>
    </source>
</evidence>
<proteinExistence type="predicted"/>
<evidence type="ECO:0000313" key="1">
    <source>
        <dbReference type="EMBL" id="CAG9531116.1"/>
    </source>
</evidence>
<dbReference type="AlphaFoldDB" id="A0A8J2LQ96"/>
<sequence>MIKQLNRCVVETHVLQKVLCKRLDGLISRCGPTPPVLPSFRENPKTCENQKPDDFELGIFKPDMPH</sequence>
<organism evidence="1 2">
    <name type="scientific">Cercopithifilaria johnstoni</name>
    <dbReference type="NCBI Taxonomy" id="2874296"/>
    <lineage>
        <taxon>Eukaryota</taxon>
        <taxon>Metazoa</taxon>
        <taxon>Ecdysozoa</taxon>
        <taxon>Nematoda</taxon>
        <taxon>Chromadorea</taxon>
        <taxon>Rhabditida</taxon>
        <taxon>Spirurina</taxon>
        <taxon>Spiruromorpha</taxon>
        <taxon>Filarioidea</taxon>
        <taxon>Onchocercidae</taxon>
        <taxon>Cercopithifilaria</taxon>
    </lineage>
</organism>
<comment type="caution">
    <text evidence="1">The sequence shown here is derived from an EMBL/GenBank/DDBJ whole genome shotgun (WGS) entry which is preliminary data.</text>
</comment>
<accession>A0A8J2LQ96</accession>
<protein>
    <submittedName>
        <fullName evidence="1">Uncharacterized protein</fullName>
    </submittedName>
</protein>
<keyword evidence="2" id="KW-1185">Reference proteome</keyword>
<dbReference type="Proteomes" id="UP000746747">
    <property type="component" value="Unassembled WGS sequence"/>
</dbReference>
<gene>
    <name evidence="1" type="ORF">CJOHNSTONI_LOCUS1540</name>
</gene>
<reference evidence="1" key="1">
    <citation type="submission" date="2021-09" db="EMBL/GenBank/DDBJ databases">
        <authorList>
            <consortium name="Pathogen Informatics"/>
        </authorList>
    </citation>
    <scope>NUCLEOTIDE SEQUENCE</scope>
</reference>
<name>A0A8J2LQ96_9BILA</name>